<evidence type="ECO:0000256" key="4">
    <source>
        <dbReference type="ARBA" id="ARBA00022842"/>
    </source>
</evidence>
<dbReference type="RefSeq" id="WP_378220111.1">
    <property type="nucleotide sequence ID" value="NZ_JBHRTK010000010.1"/>
</dbReference>
<name>A0ABV7K8Z7_9HYPH</name>
<comment type="cofactor">
    <cofactor evidence="1">
        <name>Mg(2+)</name>
        <dbReference type="ChEBI" id="CHEBI:18420"/>
    </cofactor>
</comment>
<dbReference type="Pfam" id="PF04794">
    <property type="entry name" value="YdjC"/>
    <property type="match status" value="1"/>
</dbReference>
<reference evidence="8" key="1">
    <citation type="journal article" date="2019" name="Int. J. Syst. Evol. Microbiol.">
        <title>The Global Catalogue of Microorganisms (GCM) 10K type strain sequencing project: providing services to taxonomists for standard genome sequencing and annotation.</title>
        <authorList>
            <consortium name="The Broad Institute Genomics Platform"/>
            <consortium name="The Broad Institute Genome Sequencing Center for Infectious Disease"/>
            <person name="Wu L."/>
            <person name="Ma J."/>
        </authorList>
    </citation>
    <scope>NUCLEOTIDE SEQUENCE [LARGE SCALE GENOMIC DNA]</scope>
    <source>
        <strain evidence="8">KCTC 52165</strain>
    </source>
</reference>
<accession>A0ABV7K8Z7</accession>
<proteinExistence type="predicted"/>
<protein>
    <submittedName>
        <fullName evidence="7">ChbG/HpnK family deacetylase</fullName>
    </submittedName>
</protein>
<dbReference type="EMBL" id="JBHRTK010000010">
    <property type="protein sequence ID" value="MFC3206296.1"/>
    <property type="molecule type" value="Genomic_DNA"/>
</dbReference>
<dbReference type="InterPro" id="IPR006879">
    <property type="entry name" value="YdjC-like"/>
</dbReference>
<dbReference type="SUPFAM" id="SSF88713">
    <property type="entry name" value="Glycoside hydrolase/deacetylase"/>
    <property type="match status" value="1"/>
</dbReference>
<dbReference type="Gene3D" id="3.20.20.370">
    <property type="entry name" value="Glycoside hydrolase/deacetylase"/>
    <property type="match status" value="1"/>
</dbReference>
<evidence type="ECO:0000313" key="8">
    <source>
        <dbReference type="Proteomes" id="UP001595583"/>
    </source>
</evidence>
<dbReference type="PANTHER" id="PTHR31609:SF1">
    <property type="entry name" value="CARBOHYDRATE DEACETYLASE"/>
    <property type="match status" value="1"/>
</dbReference>
<comment type="caution">
    <text evidence="7">The sequence shown here is derived from an EMBL/GenBank/DDBJ whole genome shotgun (WGS) entry which is preliminary data.</text>
</comment>
<evidence type="ECO:0000256" key="2">
    <source>
        <dbReference type="ARBA" id="ARBA00022723"/>
    </source>
</evidence>
<organism evidence="7 8">
    <name type="scientific">Aquamicrobium soli</name>
    <dbReference type="NCBI Taxonomy" id="1811518"/>
    <lineage>
        <taxon>Bacteria</taxon>
        <taxon>Pseudomonadati</taxon>
        <taxon>Pseudomonadota</taxon>
        <taxon>Alphaproteobacteria</taxon>
        <taxon>Hyphomicrobiales</taxon>
        <taxon>Phyllobacteriaceae</taxon>
        <taxon>Aquamicrobium</taxon>
    </lineage>
</organism>
<feature type="compositionally biased region" description="Basic and acidic residues" evidence="6">
    <location>
        <begin position="233"/>
        <end position="249"/>
    </location>
</feature>
<sequence length="249" mass="27001">MRIADDFGLGRRHDQVILSLIEADRLDGTSVMINDAIEPGALERLRALRQAGAKVGLHLNLTQPFAGGAPTWPLATLMQPLPGKGLVDAAAAAFDRQARDFVSLFGSGPDFYDGHQHCHCFPAMAPLAARLPREPATWMRVPLPAAWRERMLNLAAGGPKVVLIMALAARARAVFTSAGWPVNRDFSGFLRLDDPASVRTWLPRLLEAADKECLLMLHPGDAADPLQCPGHAPESRAAETEILRESAPR</sequence>
<keyword evidence="2" id="KW-0479">Metal-binding</keyword>
<feature type="region of interest" description="Disordered" evidence="6">
    <location>
        <begin position="225"/>
        <end position="249"/>
    </location>
</feature>
<keyword evidence="8" id="KW-1185">Reference proteome</keyword>
<evidence type="ECO:0000313" key="7">
    <source>
        <dbReference type="EMBL" id="MFC3206296.1"/>
    </source>
</evidence>
<evidence type="ECO:0000256" key="6">
    <source>
        <dbReference type="SAM" id="MobiDB-lite"/>
    </source>
</evidence>
<gene>
    <name evidence="7" type="ORF">ACFOHJ_08750</name>
</gene>
<keyword evidence="5" id="KW-0119">Carbohydrate metabolism</keyword>
<evidence type="ECO:0000256" key="1">
    <source>
        <dbReference type="ARBA" id="ARBA00001946"/>
    </source>
</evidence>
<dbReference type="Proteomes" id="UP001595583">
    <property type="component" value="Unassembled WGS sequence"/>
</dbReference>
<dbReference type="PANTHER" id="PTHR31609">
    <property type="entry name" value="YDJC DEACETYLASE FAMILY MEMBER"/>
    <property type="match status" value="1"/>
</dbReference>
<keyword evidence="4" id="KW-0460">Magnesium</keyword>
<evidence type="ECO:0000256" key="3">
    <source>
        <dbReference type="ARBA" id="ARBA00022801"/>
    </source>
</evidence>
<evidence type="ECO:0000256" key="5">
    <source>
        <dbReference type="ARBA" id="ARBA00023277"/>
    </source>
</evidence>
<keyword evidence="3" id="KW-0378">Hydrolase</keyword>
<dbReference type="InterPro" id="IPR011330">
    <property type="entry name" value="Glyco_hydro/deAcase_b/a-brl"/>
</dbReference>